<sequence length="346" mass="37390">MYGVGPHSGDLRNNLDLETYSHVDSTISKSPAHTFGERTVKGEPKLRSSAKGVPGPGSYNPVATRKLPVGSSWALESQVQSSPPRARNPKTKTHPVASNGNVTSSAIVADGSFLSREISGLETLVCGSTMTVASRASTDKRGGIPSPPVIPLQSGHSPEIYKYGKPTGATFTRTGCQRLSRFRDIKMSHTMGGRGFHERFIDDQSLGPGEYNPYHHNMRLFGNADSLSKHHQRHGPGDRSTASLDPATWQRESRNYAASLAHAPGTLFQSPNKTQSRRSADVTPGPGHYHTGGVPSSPNKLPPRAPQYSFGVTLPSMFNPSTHVDPLRIHPTTHITSTTVPFHHQE</sequence>
<proteinExistence type="predicted"/>
<gene>
    <name evidence="2" type="ORF">CYMTET_11528</name>
</gene>
<feature type="compositionally biased region" description="Basic and acidic residues" evidence="1">
    <location>
        <begin position="35"/>
        <end position="46"/>
    </location>
</feature>
<reference evidence="2 3" key="1">
    <citation type="journal article" date="2015" name="Genome Biol. Evol.">
        <title>Comparative Genomics of a Bacterivorous Green Alga Reveals Evolutionary Causalities and Consequences of Phago-Mixotrophic Mode of Nutrition.</title>
        <authorList>
            <person name="Burns J.A."/>
            <person name="Paasch A."/>
            <person name="Narechania A."/>
            <person name="Kim E."/>
        </authorList>
    </citation>
    <scope>NUCLEOTIDE SEQUENCE [LARGE SCALE GENOMIC DNA]</scope>
    <source>
        <strain evidence="2 3">PLY_AMNH</strain>
    </source>
</reference>
<keyword evidence="3" id="KW-1185">Reference proteome</keyword>
<name>A0AAE0GNH6_9CHLO</name>
<feature type="region of interest" description="Disordered" evidence="1">
    <location>
        <begin position="136"/>
        <end position="157"/>
    </location>
</feature>
<feature type="region of interest" description="Disordered" evidence="1">
    <location>
        <begin position="27"/>
        <end position="99"/>
    </location>
</feature>
<evidence type="ECO:0000256" key="1">
    <source>
        <dbReference type="SAM" id="MobiDB-lite"/>
    </source>
</evidence>
<dbReference type="EMBL" id="LGRX02004317">
    <property type="protein sequence ID" value="KAK3280641.1"/>
    <property type="molecule type" value="Genomic_DNA"/>
</dbReference>
<feature type="region of interest" description="Disordered" evidence="1">
    <location>
        <begin position="262"/>
        <end position="305"/>
    </location>
</feature>
<feature type="region of interest" description="Disordered" evidence="1">
    <location>
        <begin position="227"/>
        <end position="246"/>
    </location>
</feature>
<organism evidence="2 3">
    <name type="scientific">Cymbomonas tetramitiformis</name>
    <dbReference type="NCBI Taxonomy" id="36881"/>
    <lineage>
        <taxon>Eukaryota</taxon>
        <taxon>Viridiplantae</taxon>
        <taxon>Chlorophyta</taxon>
        <taxon>Pyramimonadophyceae</taxon>
        <taxon>Pyramimonadales</taxon>
        <taxon>Pyramimonadaceae</taxon>
        <taxon>Cymbomonas</taxon>
    </lineage>
</organism>
<dbReference type="AlphaFoldDB" id="A0AAE0GNH6"/>
<protein>
    <submittedName>
        <fullName evidence="2">Uncharacterized protein</fullName>
    </submittedName>
</protein>
<evidence type="ECO:0000313" key="2">
    <source>
        <dbReference type="EMBL" id="KAK3280641.1"/>
    </source>
</evidence>
<dbReference type="Proteomes" id="UP001190700">
    <property type="component" value="Unassembled WGS sequence"/>
</dbReference>
<dbReference type="Pfam" id="PF07004">
    <property type="entry name" value="SHIPPO-rpt"/>
    <property type="match status" value="2"/>
</dbReference>
<dbReference type="InterPro" id="IPR010736">
    <property type="entry name" value="SHIPPO-rpt"/>
</dbReference>
<evidence type="ECO:0000313" key="3">
    <source>
        <dbReference type="Proteomes" id="UP001190700"/>
    </source>
</evidence>
<feature type="compositionally biased region" description="Polar residues" evidence="1">
    <location>
        <begin position="74"/>
        <end position="83"/>
    </location>
</feature>
<accession>A0AAE0GNH6</accession>
<comment type="caution">
    <text evidence="2">The sequence shown here is derived from an EMBL/GenBank/DDBJ whole genome shotgun (WGS) entry which is preliminary data.</text>
</comment>